<keyword evidence="1" id="KW-1133">Transmembrane helix</keyword>
<dbReference type="Proteomes" id="UP000626786">
    <property type="component" value="Unassembled WGS sequence"/>
</dbReference>
<evidence type="ECO:0000313" key="3">
    <source>
        <dbReference type="Proteomes" id="UP000626786"/>
    </source>
</evidence>
<protein>
    <submittedName>
        <fullName evidence="2">Uncharacterized protein</fullName>
    </submittedName>
</protein>
<proteinExistence type="predicted"/>
<feature type="transmembrane region" description="Helical" evidence="1">
    <location>
        <begin position="12"/>
        <end position="29"/>
    </location>
</feature>
<feature type="transmembrane region" description="Helical" evidence="1">
    <location>
        <begin position="64"/>
        <end position="81"/>
    </location>
</feature>
<keyword evidence="1" id="KW-0472">Membrane</keyword>
<reference evidence="2 3" key="1">
    <citation type="submission" date="2020-08" db="EMBL/GenBank/DDBJ databases">
        <title>A Genomic Blueprint of the Chicken Gut Microbiome.</title>
        <authorList>
            <person name="Gilroy R."/>
            <person name="Ravi A."/>
            <person name="Getino M."/>
            <person name="Pursley I."/>
            <person name="Horton D.L."/>
            <person name="Alikhan N.-F."/>
            <person name="Baker D."/>
            <person name="Gharbi K."/>
            <person name="Hall N."/>
            <person name="Watson M."/>
            <person name="Adriaenssens E.M."/>
            <person name="Foster-Nyarko E."/>
            <person name="Jarju S."/>
            <person name="Secka A."/>
            <person name="Antonio M."/>
            <person name="Oren A."/>
            <person name="Chaudhuri R."/>
            <person name="La Ragione R.M."/>
            <person name="Hildebrand F."/>
            <person name="Pallen M.J."/>
        </authorList>
    </citation>
    <scope>NUCLEOTIDE SEQUENCE [LARGE SCALE GENOMIC DNA]</scope>
    <source>
        <strain evidence="2 3">Sa2YVA2</strain>
    </source>
</reference>
<organism evidence="2 3">
    <name type="scientific">Sporosarcina quadrami</name>
    <dbReference type="NCBI Taxonomy" id="2762234"/>
    <lineage>
        <taxon>Bacteria</taxon>
        <taxon>Bacillati</taxon>
        <taxon>Bacillota</taxon>
        <taxon>Bacilli</taxon>
        <taxon>Bacillales</taxon>
        <taxon>Caryophanaceae</taxon>
        <taxon>Sporosarcina</taxon>
    </lineage>
</organism>
<gene>
    <name evidence="2" type="ORF">H9649_01465</name>
</gene>
<comment type="caution">
    <text evidence="2">The sequence shown here is derived from an EMBL/GenBank/DDBJ whole genome shotgun (WGS) entry which is preliminary data.</text>
</comment>
<evidence type="ECO:0000313" key="2">
    <source>
        <dbReference type="EMBL" id="MBD7983234.1"/>
    </source>
</evidence>
<name>A0ABR8U6R9_9BACL</name>
<sequence length="89" mass="10039">MKMELPVRLSNPLILCVMFISIAGFDFFGALGFGFWKYVIGTMIAIGVLWLLHKYGLNEKKVPIWVGAFIIILGFTTGIIIEKLVEVYI</sequence>
<dbReference type="RefSeq" id="WP_191692867.1">
    <property type="nucleotide sequence ID" value="NZ_JACSQN010000001.1"/>
</dbReference>
<keyword evidence="1" id="KW-0812">Transmembrane</keyword>
<accession>A0ABR8U6R9</accession>
<keyword evidence="3" id="KW-1185">Reference proteome</keyword>
<evidence type="ECO:0000256" key="1">
    <source>
        <dbReference type="SAM" id="Phobius"/>
    </source>
</evidence>
<feature type="transmembrane region" description="Helical" evidence="1">
    <location>
        <begin position="35"/>
        <end position="52"/>
    </location>
</feature>
<dbReference type="EMBL" id="JACSQN010000001">
    <property type="protein sequence ID" value="MBD7983234.1"/>
    <property type="molecule type" value="Genomic_DNA"/>
</dbReference>